<evidence type="ECO:0000313" key="17">
    <source>
        <dbReference type="EMBL" id="AGC71459.1"/>
    </source>
</evidence>
<dbReference type="InterPro" id="IPR052542">
    <property type="entry name" value="Cholesterol_Oxidase"/>
</dbReference>
<dbReference type="PANTHER" id="PTHR47470">
    <property type="entry name" value="CHOLESTEROL OXIDASE"/>
    <property type="match status" value="1"/>
</dbReference>
<name>L7VVE2_9BACT</name>
<dbReference type="InterPro" id="IPR007867">
    <property type="entry name" value="GMC_OxRtase_C"/>
</dbReference>
<keyword evidence="6" id="KW-0560">Oxidoreductase</keyword>
<evidence type="ECO:0000256" key="5">
    <source>
        <dbReference type="ARBA" id="ARBA00022827"/>
    </source>
</evidence>
<evidence type="ECO:0000256" key="6">
    <source>
        <dbReference type="ARBA" id="ARBA00023002"/>
    </source>
</evidence>
<evidence type="ECO:0000256" key="10">
    <source>
        <dbReference type="ARBA" id="ARBA00023235"/>
    </source>
</evidence>
<dbReference type="EC" id="1.1.3.6" evidence="13"/>
<dbReference type="PRINTS" id="PR00411">
    <property type="entry name" value="PNDRDTASEI"/>
</dbReference>
<comment type="similarity">
    <text evidence="2">Belongs to the GMC oxidoreductase family.</text>
</comment>
<comment type="pathway">
    <text evidence="12">Steroid metabolism; cholesterol degradation.</text>
</comment>
<keyword evidence="3" id="KW-0153">Cholesterol metabolism</keyword>
<keyword evidence="4" id="KW-0285">Flavoprotein</keyword>
<comment type="cofactor">
    <cofactor evidence="1">
        <name>FAD</name>
        <dbReference type="ChEBI" id="CHEBI:57692"/>
    </cofactor>
</comment>
<evidence type="ECO:0000256" key="15">
    <source>
        <dbReference type="ARBA" id="ARBA00049778"/>
    </source>
</evidence>
<evidence type="ECO:0000259" key="16">
    <source>
        <dbReference type="PROSITE" id="PS51379"/>
    </source>
</evidence>
<keyword evidence="7" id="KW-0443">Lipid metabolism</keyword>
<dbReference type="GO" id="GO:0016995">
    <property type="term" value="F:cholesterol oxidase activity"/>
    <property type="evidence" value="ECO:0007669"/>
    <property type="project" value="UniProtKB-EC"/>
</dbReference>
<dbReference type="InterPro" id="IPR017896">
    <property type="entry name" value="4Fe4S_Fe-S-bd"/>
</dbReference>
<dbReference type="PANTHER" id="PTHR47470:SF1">
    <property type="entry name" value="FAD-DEPENDENT OXIDOREDUCTASE 2 FAD BINDING DOMAIN-CONTAINING PROTEIN"/>
    <property type="match status" value="1"/>
</dbReference>
<dbReference type="GO" id="GO:0008203">
    <property type="term" value="P:cholesterol metabolic process"/>
    <property type="evidence" value="ECO:0007669"/>
    <property type="project" value="UniProtKB-KW"/>
</dbReference>
<dbReference type="EC" id="5.3.3.1" evidence="11"/>
<evidence type="ECO:0000256" key="14">
    <source>
        <dbReference type="ARBA" id="ARBA00049744"/>
    </source>
</evidence>
<evidence type="ECO:0000256" key="4">
    <source>
        <dbReference type="ARBA" id="ARBA00022630"/>
    </source>
</evidence>
<evidence type="ECO:0000256" key="1">
    <source>
        <dbReference type="ARBA" id="ARBA00001974"/>
    </source>
</evidence>
<keyword evidence="9" id="KW-0753">Steroid metabolism</keyword>
<keyword evidence="5" id="KW-0274">FAD</keyword>
<proteinExistence type="inferred from homology"/>
<feature type="domain" description="4Fe-4S ferredoxin-type" evidence="16">
    <location>
        <begin position="176"/>
        <end position="210"/>
    </location>
</feature>
<evidence type="ECO:0000256" key="3">
    <source>
        <dbReference type="ARBA" id="ARBA00022548"/>
    </source>
</evidence>
<keyword evidence="10" id="KW-0413">Isomerase</keyword>
<dbReference type="GO" id="GO:0004769">
    <property type="term" value="F:steroid Delta-isomerase activity"/>
    <property type="evidence" value="ECO:0007669"/>
    <property type="project" value="UniProtKB-EC"/>
</dbReference>
<dbReference type="EMBL" id="JX649873">
    <property type="protein sequence ID" value="AGC71459.1"/>
    <property type="molecule type" value="Genomic_DNA"/>
</dbReference>
<evidence type="ECO:0000256" key="2">
    <source>
        <dbReference type="ARBA" id="ARBA00010790"/>
    </source>
</evidence>
<evidence type="ECO:0000256" key="8">
    <source>
        <dbReference type="ARBA" id="ARBA00023166"/>
    </source>
</evidence>
<dbReference type="PROSITE" id="PS51379">
    <property type="entry name" value="4FE4S_FER_2"/>
    <property type="match status" value="1"/>
</dbReference>
<sequence length="534" mass="58069">MQTAHYDFVIVGSGFGGSVSALRLSEKGYRVLVLEKGLRFGRKDFPTNNTDFKRWYWRPQMGAKGIFQMSFFDHVTVVHGVGVGGGSLVYACTHPTPKDDFFEAESWKHLADWKHELAPHYDTATRMLGAEPNPCDEIGDKIVREIAADLGRADHYEKTRVAIYFGEKGQEGKEVPDPYFDGKGPSRVGCIQCGACMTGCRVGAKNTLDLNYLYLAERLGCVVRPETEVVAVRERAAGGYVLETKCSTADRDYVDFTADNVVFAGGVLGTVPLLLAMKADPQGLPRLSDRVGDFVRTNSESIIGVCAEDDKVDYAKGIAISSIVHTDDHSHFEIVRYGKGSNFFQPYFLPHAPGKSLAGRVAETVRILRRHGGRYRAMKRAKDMASQSTIMLYMRTLEGSLKLRLGRSPMTGFAKGLVTKLDPGEKGPEAFMEEATDIAWRFADKVRGIPTSLATETLLGTPSTAHILGGACMGRSASEGVIDAQHRVFNYPGLYVIDGAAVSANPGVNPSLTITAMAERAMGFVPPKGGGTAS</sequence>
<evidence type="ECO:0000256" key="11">
    <source>
        <dbReference type="ARBA" id="ARBA00038856"/>
    </source>
</evidence>
<dbReference type="InterPro" id="IPR036188">
    <property type="entry name" value="FAD/NAD-bd_sf"/>
</dbReference>
<evidence type="ECO:0000256" key="9">
    <source>
        <dbReference type="ARBA" id="ARBA00023221"/>
    </source>
</evidence>
<evidence type="ECO:0000256" key="12">
    <source>
        <dbReference type="ARBA" id="ARBA00049645"/>
    </source>
</evidence>
<accession>L7VVE2</accession>
<dbReference type="AlphaFoldDB" id="L7VVE2"/>
<keyword evidence="8" id="KW-1207">Sterol metabolism</keyword>
<dbReference type="SUPFAM" id="SSF51905">
    <property type="entry name" value="FAD/NAD(P)-binding domain"/>
    <property type="match status" value="1"/>
</dbReference>
<dbReference type="Pfam" id="PF13450">
    <property type="entry name" value="NAD_binding_8"/>
    <property type="match status" value="1"/>
</dbReference>
<protein>
    <recommendedName>
        <fullName evidence="14">Cholesterol oxidase</fullName>
        <ecNumber evidence="13">1.1.3.6</ecNumber>
        <ecNumber evidence="11">5.3.3.1</ecNumber>
    </recommendedName>
    <alternativeName>
        <fullName evidence="15">Cholesterol isomerase</fullName>
    </alternativeName>
</protein>
<reference evidence="17" key="1">
    <citation type="submission" date="2012-09" db="EMBL/GenBank/DDBJ databases">
        <title>Metagenomic Characterization of a Microbial Community in Wastewater Detects High Levels of Antibiotic Resistance.</title>
        <authorList>
            <person name="Abrams M."/>
            <person name="Caldwell A."/>
            <person name="Vandaei E."/>
            <person name="Lee W."/>
            <person name="Perrott J."/>
            <person name="Khan S.Y."/>
            <person name="Ta J."/>
            <person name="Romero D."/>
            <person name="Nguyen V."/>
            <person name="Pourmand N."/>
            <person name="Ouverney C.C."/>
        </authorList>
    </citation>
    <scope>NUCLEOTIDE SEQUENCE</scope>
</reference>
<evidence type="ECO:0000256" key="13">
    <source>
        <dbReference type="ARBA" id="ARBA00049723"/>
    </source>
</evidence>
<dbReference type="Pfam" id="PF05199">
    <property type="entry name" value="GMC_oxred_C"/>
    <property type="match status" value="1"/>
</dbReference>
<organism evidence="17">
    <name type="scientific">uncultured bacterium A1Q1_fos_91</name>
    <dbReference type="NCBI Taxonomy" id="1256591"/>
    <lineage>
        <taxon>Bacteria</taxon>
        <taxon>environmental samples</taxon>
    </lineage>
</organism>
<evidence type="ECO:0000256" key="7">
    <source>
        <dbReference type="ARBA" id="ARBA00023098"/>
    </source>
</evidence>
<dbReference type="Gene3D" id="3.50.50.60">
    <property type="entry name" value="FAD/NAD(P)-binding domain"/>
    <property type="match status" value="3"/>
</dbReference>